<feature type="region of interest" description="Disordered" evidence="5">
    <location>
        <begin position="164"/>
        <end position="267"/>
    </location>
</feature>
<organism evidence="8 9">
    <name type="scientific">Aphanomyces stellatus</name>
    <dbReference type="NCBI Taxonomy" id="120398"/>
    <lineage>
        <taxon>Eukaryota</taxon>
        <taxon>Sar</taxon>
        <taxon>Stramenopiles</taxon>
        <taxon>Oomycota</taxon>
        <taxon>Saprolegniomycetes</taxon>
        <taxon>Saprolegniales</taxon>
        <taxon>Verrucalvaceae</taxon>
        <taxon>Aphanomyces</taxon>
    </lineage>
</organism>
<dbReference type="InterPro" id="IPR013083">
    <property type="entry name" value="Znf_RING/FYVE/PHD"/>
</dbReference>
<dbReference type="PROSITE" id="PS50178">
    <property type="entry name" value="ZF_FYVE"/>
    <property type="match status" value="1"/>
</dbReference>
<reference evidence="7" key="2">
    <citation type="submission" date="2019-06" db="EMBL/GenBank/DDBJ databases">
        <title>Genomics analysis of Aphanomyces spp. identifies a new class of oomycete effector associated with host adaptation.</title>
        <authorList>
            <person name="Gaulin E."/>
        </authorList>
    </citation>
    <scope>NUCLEOTIDE SEQUENCE</scope>
    <source>
        <strain evidence="7">CBS 578.67</strain>
    </source>
</reference>
<accession>A0A485LGM2</accession>
<feature type="region of interest" description="Disordered" evidence="5">
    <location>
        <begin position="63"/>
        <end position="97"/>
    </location>
</feature>
<dbReference type="CDD" id="cd00065">
    <property type="entry name" value="FYVE_like_SF"/>
    <property type="match status" value="1"/>
</dbReference>
<evidence type="ECO:0000256" key="1">
    <source>
        <dbReference type="ARBA" id="ARBA00022723"/>
    </source>
</evidence>
<dbReference type="InterPro" id="IPR000306">
    <property type="entry name" value="Znf_FYVE"/>
</dbReference>
<dbReference type="Proteomes" id="UP000332933">
    <property type="component" value="Unassembled WGS sequence"/>
</dbReference>
<evidence type="ECO:0000256" key="2">
    <source>
        <dbReference type="ARBA" id="ARBA00022771"/>
    </source>
</evidence>
<dbReference type="SUPFAM" id="SSF57903">
    <property type="entry name" value="FYVE/PHD zinc finger"/>
    <property type="match status" value="1"/>
</dbReference>
<dbReference type="OrthoDB" id="70570at2759"/>
<dbReference type="SMART" id="SM00064">
    <property type="entry name" value="FYVE"/>
    <property type="match status" value="1"/>
</dbReference>
<dbReference type="GO" id="GO:0008270">
    <property type="term" value="F:zinc ion binding"/>
    <property type="evidence" value="ECO:0007669"/>
    <property type="project" value="UniProtKB-KW"/>
</dbReference>
<feature type="region of interest" description="Disordered" evidence="5">
    <location>
        <begin position="447"/>
        <end position="467"/>
    </location>
</feature>
<sequence length="467" mass="51800">MVCQAAFSIFLRRHHCRSCGDVVCGTCCEAKREVYGLVGMHRVCDTCLANGVWVDPVARRRRERLDERPSDESSSGYHRQGTSDADVDEEEEDDEVDDEAEIHAFFAKHAPQDAGDATALWRHYERNRELMWRTLYARYNMSIFQRGDDRRALEDSKRFDCHDEINHANEVPMENDEAPRDGDESADGSVEQDEVADGMATSNEMQANGVEVDETSQEVDEVAEEDDQDRGEAKVHQMPAPLPHQGLDKEDNDATAESMKESTSPQEVVVDAMAEMDDDDEQLDLDDEMVVHHDMEEAEAALPPEVVAAVVLSPKSSGVTMTFPKSDRFKNRRLPPIHDIDNEDDDNDDENDDDNNEDDEVESPSTSETHEEDLAVVVPETILGAINSHVFSHHGAWALAAALGLSCLVVKKPRAWTAVRVAAMAALVAPSVRSHVLDALAKRQVAPFPPPTLATESAKEVTASAKQ</sequence>
<keyword evidence="3" id="KW-0862">Zinc</keyword>
<feature type="compositionally biased region" description="Acidic residues" evidence="5">
    <location>
        <begin position="85"/>
        <end position="97"/>
    </location>
</feature>
<keyword evidence="9" id="KW-1185">Reference proteome</keyword>
<evidence type="ECO:0000313" key="9">
    <source>
        <dbReference type="Proteomes" id="UP000332933"/>
    </source>
</evidence>
<dbReference type="PROSITE" id="PS00018">
    <property type="entry name" value="EF_HAND_1"/>
    <property type="match status" value="1"/>
</dbReference>
<keyword evidence="1" id="KW-0479">Metal-binding</keyword>
<keyword evidence="2 4" id="KW-0863">Zinc-finger</keyword>
<dbReference type="PANTHER" id="PTHR47794">
    <property type="entry name" value="VACUOLAR PROTEIN SORTING-ASSOCIATED PROTEIN 27"/>
    <property type="match status" value="1"/>
</dbReference>
<dbReference type="EMBL" id="CAADRA010006982">
    <property type="protein sequence ID" value="VFT97732.1"/>
    <property type="molecule type" value="Genomic_DNA"/>
</dbReference>
<dbReference type="Pfam" id="PF01363">
    <property type="entry name" value="FYVE"/>
    <property type="match status" value="1"/>
</dbReference>
<dbReference type="GO" id="GO:0043328">
    <property type="term" value="P:protein transport to vacuole involved in ubiquitin-dependent protein catabolic process via the multivesicular body sorting pathway"/>
    <property type="evidence" value="ECO:0007669"/>
    <property type="project" value="TreeGrafter"/>
</dbReference>
<evidence type="ECO:0000256" key="4">
    <source>
        <dbReference type="PROSITE-ProRule" id="PRU00091"/>
    </source>
</evidence>
<evidence type="ECO:0000259" key="6">
    <source>
        <dbReference type="PROSITE" id="PS50178"/>
    </source>
</evidence>
<evidence type="ECO:0000256" key="5">
    <source>
        <dbReference type="SAM" id="MobiDB-lite"/>
    </source>
</evidence>
<reference evidence="8 9" key="1">
    <citation type="submission" date="2019-03" db="EMBL/GenBank/DDBJ databases">
        <authorList>
            <person name="Gaulin E."/>
            <person name="Dumas B."/>
        </authorList>
    </citation>
    <scope>NUCLEOTIDE SEQUENCE [LARGE SCALE GENOMIC DNA]</scope>
    <source>
        <strain evidence="8">CBS 568.67</strain>
    </source>
</reference>
<feature type="region of interest" description="Disordered" evidence="5">
    <location>
        <begin position="320"/>
        <end position="373"/>
    </location>
</feature>
<feature type="compositionally biased region" description="Acidic residues" evidence="5">
    <location>
        <begin position="184"/>
        <end position="196"/>
    </location>
</feature>
<evidence type="ECO:0000313" key="8">
    <source>
        <dbReference type="EMBL" id="VFT97732.1"/>
    </source>
</evidence>
<name>A0A485LGM2_9STRA</name>
<dbReference type="PANTHER" id="PTHR47794:SF1">
    <property type="entry name" value="VACUOLAR PROTEIN SORTING-ASSOCIATED PROTEIN 27"/>
    <property type="match status" value="1"/>
</dbReference>
<gene>
    <name evidence="8" type="primary">Aste57867_21057</name>
    <name evidence="7" type="ORF">As57867_020989</name>
    <name evidence="8" type="ORF">ASTE57867_21057</name>
</gene>
<dbReference type="Gene3D" id="3.30.40.10">
    <property type="entry name" value="Zinc/RING finger domain, C3HC4 (zinc finger)"/>
    <property type="match status" value="1"/>
</dbReference>
<dbReference type="GO" id="GO:0033565">
    <property type="term" value="C:ESCRT-0 complex"/>
    <property type="evidence" value="ECO:0007669"/>
    <property type="project" value="TreeGrafter"/>
</dbReference>
<evidence type="ECO:0000313" key="7">
    <source>
        <dbReference type="EMBL" id="KAF0687201.1"/>
    </source>
</evidence>
<dbReference type="InterPro" id="IPR017455">
    <property type="entry name" value="Znf_FYVE-rel"/>
</dbReference>
<dbReference type="AlphaFoldDB" id="A0A485LGM2"/>
<dbReference type="GO" id="GO:0032266">
    <property type="term" value="F:phosphatidylinositol-3-phosphate binding"/>
    <property type="evidence" value="ECO:0007669"/>
    <property type="project" value="TreeGrafter"/>
</dbReference>
<protein>
    <submittedName>
        <fullName evidence="8">Aste57867_21057 protein</fullName>
    </submittedName>
</protein>
<feature type="compositionally biased region" description="Acidic residues" evidence="5">
    <location>
        <begin position="341"/>
        <end position="362"/>
    </location>
</feature>
<dbReference type="EMBL" id="VJMH01006956">
    <property type="protein sequence ID" value="KAF0687201.1"/>
    <property type="molecule type" value="Genomic_DNA"/>
</dbReference>
<feature type="compositionally biased region" description="Acidic residues" evidence="5">
    <location>
        <begin position="211"/>
        <end position="229"/>
    </location>
</feature>
<evidence type="ECO:0000256" key="3">
    <source>
        <dbReference type="ARBA" id="ARBA00022833"/>
    </source>
</evidence>
<dbReference type="GO" id="GO:0043130">
    <property type="term" value="F:ubiquitin binding"/>
    <property type="evidence" value="ECO:0007669"/>
    <property type="project" value="TreeGrafter"/>
</dbReference>
<dbReference type="InterPro" id="IPR011011">
    <property type="entry name" value="Znf_FYVE_PHD"/>
</dbReference>
<feature type="domain" description="FYVE-type" evidence="6">
    <location>
        <begin position="1"/>
        <end position="52"/>
    </location>
</feature>
<dbReference type="GO" id="GO:0006623">
    <property type="term" value="P:protein targeting to vacuole"/>
    <property type="evidence" value="ECO:0007669"/>
    <property type="project" value="TreeGrafter"/>
</dbReference>
<dbReference type="InterPro" id="IPR018247">
    <property type="entry name" value="EF_Hand_1_Ca_BS"/>
</dbReference>
<proteinExistence type="predicted"/>